<evidence type="ECO:0000313" key="5">
    <source>
        <dbReference type="EMBL" id="KAE8239151.1"/>
    </source>
</evidence>
<dbReference type="AlphaFoldDB" id="A0A8X7MKA8"/>
<dbReference type="SUPFAM" id="SSF56672">
    <property type="entry name" value="DNA/RNA polymerases"/>
    <property type="match status" value="1"/>
</dbReference>
<dbReference type="EMBL" id="LWDE02001882">
    <property type="protein sequence ID" value="KAE8239151.1"/>
    <property type="molecule type" value="Genomic_DNA"/>
</dbReference>
<dbReference type="SUPFAM" id="SSF53098">
    <property type="entry name" value="Ribonuclease H-like"/>
    <property type="match status" value="1"/>
</dbReference>
<accession>A0A8X7MKA8</accession>
<reference evidence="5" key="2">
    <citation type="journal article" date="2019" name="IMA Fungus">
        <title>Genome sequencing and comparison of five Tilletia species to identify candidate genes for the detection of regulated species infecting wheat.</title>
        <authorList>
            <person name="Nguyen H.D.T."/>
            <person name="Sultana T."/>
            <person name="Kesanakurti P."/>
            <person name="Hambleton S."/>
        </authorList>
    </citation>
    <scope>NUCLEOTIDE SEQUENCE</scope>
    <source>
        <strain evidence="5">DAOMC 236426</strain>
    </source>
</reference>
<feature type="region of interest" description="Disordered" evidence="3">
    <location>
        <begin position="521"/>
        <end position="543"/>
    </location>
</feature>
<dbReference type="Proteomes" id="UP000077684">
    <property type="component" value="Unassembled WGS sequence"/>
</dbReference>
<dbReference type="Gene3D" id="3.30.420.10">
    <property type="entry name" value="Ribonuclease H-like superfamily/Ribonuclease H"/>
    <property type="match status" value="1"/>
</dbReference>
<feature type="domain" description="Integrase catalytic" evidence="4">
    <location>
        <begin position="290"/>
        <end position="450"/>
    </location>
</feature>
<dbReference type="GO" id="GO:0005634">
    <property type="term" value="C:nucleus"/>
    <property type="evidence" value="ECO:0007669"/>
    <property type="project" value="UniProtKB-ARBA"/>
</dbReference>
<dbReference type="InterPro" id="IPR050951">
    <property type="entry name" value="Retrovirus_Pol_polyprotein"/>
</dbReference>
<keyword evidence="6" id="KW-1185">Reference proteome</keyword>
<gene>
    <name evidence="5" type="ORF">A4X06_0g8482</name>
</gene>
<dbReference type="InterPro" id="IPR012337">
    <property type="entry name" value="RNaseH-like_sf"/>
</dbReference>
<dbReference type="Gene3D" id="3.30.70.270">
    <property type="match status" value="1"/>
</dbReference>
<comment type="caution">
    <text evidence="5">The sequence shown here is derived from an EMBL/GenBank/DDBJ whole genome shotgun (WGS) entry which is preliminary data.</text>
</comment>
<keyword evidence="2" id="KW-0511">Multifunctional enzyme</keyword>
<evidence type="ECO:0000259" key="4">
    <source>
        <dbReference type="PROSITE" id="PS50994"/>
    </source>
</evidence>
<dbReference type="FunFam" id="3.30.70.270:FF:000020">
    <property type="entry name" value="Transposon Tf2-6 polyprotein-like Protein"/>
    <property type="match status" value="1"/>
</dbReference>
<dbReference type="InterPro" id="IPR043128">
    <property type="entry name" value="Rev_trsase/Diguanyl_cyclase"/>
</dbReference>
<organism evidence="5 6">
    <name type="scientific">Tilletia controversa</name>
    <name type="common">dwarf bunt fungus</name>
    <dbReference type="NCBI Taxonomy" id="13291"/>
    <lineage>
        <taxon>Eukaryota</taxon>
        <taxon>Fungi</taxon>
        <taxon>Dikarya</taxon>
        <taxon>Basidiomycota</taxon>
        <taxon>Ustilaginomycotina</taxon>
        <taxon>Exobasidiomycetes</taxon>
        <taxon>Tilletiales</taxon>
        <taxon>Tilletiaceae</taxon>
        <taxon>Tilletia</taxon>
    </lineage>
</organism>
<dbReference type="PANTHER" id="PTHR37984:SF5">
    <property type="entry name" value="PROTEIN NYNRIN-LIKE"/>
    <property type="match status" value="1"/>
</dbReference>
<dbReference type="GO" id="GO:0003824">
    <property type="term" value="F:catalytic activity"/>
    <property type="evidence" value="ECO:0007669"/>
    <property type="project" value="UniProtKB-KW"/>
</dbReference>
<dbReference type="InterPro" id="IPR036397">
    <property type="entry name" value="RNaseH_sf"/>
</dbReference>
<reference evidence="5" key="1">
    <citation type="submission" date="2016-04" db="EMBL/GenBank/DDBJ databases">
        <authorList>
            <person name="Nguyen H.D."/>
            <person name="Samba Siva P."/>
            <person name="Cullis J."/>
            <person name="Levesque C.A."/>
            <person name="Hambleton S."/>
        </authorList>
    </citation>
    <scope>NUCLEOTIDE SEQUENCE</scope>
    <source>
        <strain evidence="5">DAOMC 236426</strain>
    </source>
</reference>
<dbReference type="Pfam" id="PF17919">
    <property type="entry name" value="RT_RNaseH_2"/>
    <property type="match status" value="1"/>
</dbReference>
<evidence type="ECO:0000256" key="1">
    <source>
        <dbReference type="ARBA" id="ARBA00022884"/>
    </source>
</evidence>
<dbReference type="InterPro" id="IPR041577">
    <property type="entry name" value="RT_RNaseH_2"/>
</dbReference>
<dbReference type="PANTHER" id="PTHR37984">
    <property type="entry name" value="PROTEIN CBG26694"/>
    <property type="match status" value="1"/>
</dbReference>
<dbReference type="InterPro" id="IPR043502">
    <property type="entry name" value="DNA/RNA_pol_sf"/>
</dbReference>
<proteinExistence type="predicted"/>
<keyword evidence="1" id="KW-0694">RNA-binding</keyword>
<evidence type="ECO:0000256" key="3">
    <source>
        <dbReference type="SAM" id="MobiDB-lite"/>
    </source>
</evidence>
<dbReference type="GO" id="GO:0003723">
    <property type="term" value="F:RNA binding"/>
    <property type="evidence" value="ECO:0007669"/>
    <property type="project" value="UniProtKB-KW"/>
</dbReference>
<name>A0A8X7MKA8_9BASI</name>
<dbReference type="PROSITE" id="PS50994">
    <property type="entry name" value="INTEGRASE"/>
    <property type="match status" value="1"/>
</dbReference>
<evidence type="ECO:0000313" key="6">
    <source>
        <dbReference type="Proteomes" id="UP000077684"/>
    </source>
</evidence>
<evidence type="ECO:0000256" key="2">
    <source>
        <dbReference type="ARBA" id="ARBA00023268"/>
    </source>
</evidence>
<protein>
    <recommendedName>
        <fullName evidence="4">Integrase catalytic domain-containing protein</fullName>
    </recommendedName>
</protein>
<dbReference type="GO" id="GO:0015074">
    <property type="term" value="P:DNA integration"/>
    <property type="evidence" value="ECO:0007669"/>
    <property type="project" value="InterPro"/>
</dbReference>
<dbReference type="InterPro" id="IPR001584">
    <property type="entry name" value="Integrase_cat-core"/>
</dbReference>
<sequence length="543" mass="60656">MVPAQLPVIDAVFQTLAGKTETLLGRAEAVGLNFSPTKCTFGVSSLVLLGRKVSGAGLTIWQDRAAAVTELRRPTNPRDLYHVLGLFGYYRPFIPNFARLAEPLTKLTKSWRYEHADGRYRLINAEGRPVSADRVVFPWSLAAQRSFDALKFAIANPAVLAHPDPNRPYLLYVDASKHAFAAVLHQTFERDVSGPTVSTVPTAQLNVLRVGAVPPHIARERWTEWLRIGCLVRFWRRGRWREMRCGPLRKGFWCVEWMVVWRSLKALCRIYFCQAVKLPRRVGELRIDDDPSMPFEVIAVDLALGLPRTRNGVDAILVMQDVFSRMVLLQPCSSEITAEGIAAVIADRILRLGWRPKRLVSDSEARMTGAVMQALATSLGATMTPSPPHHQQANSVERFVQTVQNALRSMCLTSSSSLDRRAVPAVELAINSMPNVSTGQRPFDLVFISHPRIVHAVFDALEHDGVGSFPERLPAAGEHLNEARRHVLAAREEQKRRYDQRRRPLLALSPGDRVYVRLTDRPIPGAKDGRGVSPGVGFPEFPD</sequence>